<feature type="domain" description="Smf/DprA SLOG" evidence="2">
    <location>
        <begin position="3"/>
        <end position="75"/>
    </location>
</feature>
<proteinExistence type="inferred from homology"/>
<reference evidence="3" key="1">
    <citation type="submission" date="2020-12" db="EMBL/GenBank/DDBJ databases">
        <title>Clostridium thailandense sp. nov., a novel acetogenic bacterium isolated from peat land soil in Thailand.</title>
        <authorList>
            <person name="Chaikitkaew S."/>
            <person name="Birkeland N.K."/>
        </authorList>
    </citation>
    <scope>NUCLEOTIDE SEQUENCE</scope>
    <source>
        <strain evidence="3">PL3</strain>
    </source>
</reference>
<sequence>MLVAISGMAKGIDSYAQTIAVIGCGVDIIYPKDHIKLMEKIIEQGAVISEYPPGTQPDARYFPRRNSLISAFSRKIKE</sequence>
<dbReference type="AlphaFoldDB" id="A0A949TXZ4"/>
<protein>
    <submittedName>
        <fullName evidence="3">DNA-processing protein DprA</fullName>
    </submittedName>
</protein>
<evidence type="ECO:0000313" key="3">
    <source>
        <dbReference type="EMBL" id="MBV7273916.1"/>
    </source>
</evidence>
<dbReference type="InterPro" id="IPR057666">
    <property type="entry name" value="DrpA_SLOG"/>
</dbReference>
<dbReference type="Pfam" id="PF02481">
    <property type="entry name" value="DNA_processg_A"/>
    <property type="match status" value="1"/>
</dbReference>
<dbReference type="PANTHER" id="PTHR43022">
    <property type="entry name" value="PROTEIN SMF"/>
    <property type="match status" value="1"/>
</dbReference>
<dbReference type="EMBL" id="JAEEGC010000059">
    <property type="protein sequence ID" value="MBV7273916.1"/>
    <property type="molecule type" value="Genomic_DNA"/>
</dbReference>
<organism evidence="3 4">
    <name type="scientific">Clostridium thailandense</name>
    <dbReference type="NCBI Taxonomy" id="2794346"/>
    <lineage>
        <taxon>Bacteria</taxon>
        <taxon>Bacillati</taxon>
        <taxon>Bacillota</taxon>
        <taxon>Clostridia</taxon>
        <taxon>Eubacteriales</taxon>
        <taxon>Clostridiaceae</taxon>
        <taxon>Clostridium</taxon>
    </lineage>
</organism>
<dbReference type="GO" id="GO:0009294">
    <property type="term" value="P:DNA-mediated transformation"/>
    <property type="evidence" value="ECO:0007669"/>
    <property type="project" value="InterPro"/>
</dbReference>
<dbReference type="InterPro" id="IPR003488">
    <property type="entry name" value="DprA"/>
</dbReference>
<evidence type="ECO:0000259" key="2">
    <source>
        <dbReference type="Pfam" id="PF02481"/>
    </source>
</evidence>
<evidence type="ECO:0000256" key="1">
    <source>
        <dbReference type="ARBA" id="ARBA00006525"/>
    </source>
</evidence>
<keyword evidence="4" id="KW-1185">Reference proteome</keyword>
<dbReference type="Proteomes" id="UP000694308">
    <property type="component" value="Unassembled WGS sequence"/>
</dbReference>
<dbReference type="PANTHER" id="PTHR43022:SF1">
    <property type="entry name" value="PROTEIN SMF"/>
    <property type="match status" value="1"/>
</dbReference>
<comment type="caution">
    <text evidence="3">The sequence shown here is derived from an EMBL/GenBank/DDBJ whole genome shotgun (WGS) entry which is preliminary data.</text>
</comment>
<accession>A0A949TXZ4</accession>
<gene>
    <name evidence="3" type="ORF">I6U48_13495</name>
</gene>
<name>A0A949TXZ4_9CLOT</name>
<comment type="similarity">
    <text evidence="1">Belongs to the DprA/Smf family.</text>
</comment>
<evidence type="ECO:0000313" key="4">
    <source>
        <dbReference type="Proteomes" id="UP000694308"/>
    </source>
</evidence>